<feature type="compositionally biased region" description="Pro residues" evidence="1">
    <location>
        <begin position="1"/>
        <end position="11"/>
    </location>
</feature>
<evidence type="ECO:0000313" key="2">
    <source>
        <dbReference type="EMBL" id="KIL64224.1"/>
    </source>
</evidence>
<dbReference type="OrthoDB" id="3031004at2759"/>
<proteinExistence type="predicted"/>
<dbReference type="Proteomes" id="UP000054549">
    <property type="component" value="Unassembled WGS sequence"/>
</dbReference>
<organism evidence="2 3">
    <name type="scientific">Amanita muscaria (strain Koide BX008)</name>
    <dbReference type="NCBI Taxonomy" id="946122"/>
    <lineage>
        <taxon>Eukaryota</taxon>
        <taxon>Fungi</taxon>
        <taxon>Dikarya</taxon>
        <taxon>Basidiomycota</taxon>
        <taxon>Agaricomycotina</taxon>
        <taxon>Agaricomycetes</taxon>
        <taxon>Agaricomycetidae</taxon>
        <taxon>Agaricales</taxon>
        <taxon>Pluteineae</taxon>
        <taxon>Amanitaceae</taxon>
        <taxon>Amanita</taxon>
    </lineage>
</organism>
<keyword evidence="3" id="KW-1185">Reference proteome</keyword>
<dbReference type="AlphaFoldDB" id="A0A0C2TBU5"/>
<dbReference type="InParanoid" id="A0A0C2TBU5"/>
<dbReference type="HOGENOM" id="CLU_548543_0_0_1"/>
<feature type="region of interest" description="Disordered" evidence="1">
    <location>
        <begin position="140"/>
        <end position="189"/>
    </location>
</feature>
<protein>
    <submittedName>
        <fullName evidence="2">Uncharacterized protein</fullName>
    </submittedName>
</protein>
<gene>
    <name evidence="2" type="ORF">M378DRAFT_11608</name>
</gene>
<reference evidence="2 3" key="1">
    <citation type="submission" date="2014-04" db="EMBL/GenBank/DDBJ databases">
        <title>Evolutionary Origins and Diversification of the Mycorrhizal Mutualists.</title>
        <authorList>
            <consortium name="DOE Joint Genome Institute"/>
            <consortium name="Mycorrhizal Genomics Consortium"/>
            <person name="Kohler A."/>
            <person name="Kuo A."/>
            <person name="Nagy L.G."/>
            <person name="Floudas D."/>
            <person name="Copeland A."/>
            <person name="Barry K.W."/>
            <person name="Cichocki N."/>
            <person name="Veneault-Fourrey C."/>
            <person name="LaButti K."/>
            <person name="Lindquist E.A."/>
            <person name="Lipzen A."/>
            <person name="Lundell T."/>
            <person name="Morin E."/>
            <person name="Murat C."/>
            <person name="Riley R."/>
            <person name="Ohm R."/>
            <person name="Sun H."/>
            <person name="Tunlid A."/>
            <person name="Henrissat B."/>
            <person name="Grigoriev I.V."/>
            <person name="Hibbett D.S."/>
            <person name="Martin F."/>
        </authorList>
    </citation>
    <scope>NUCLEOTIDE SEQUENCE [LARGE SCALE GENOMIC DNA]</scope>
    <source>
        <strain evidence="2 3">Koide BX008</strain>
    </source>
</reference>
<evidence type="ECO:0000256" key="1">
    <source>
        <dbReference type="SAM" id="MobiDB-lite"/>
    </source>
</evidence>
<name>A0A0C2TBU5_AMAMK</name>
<dbReference type="EMBL" id="KN818251">
    <property type="protein sequence ID" value="KIL64224.1"/>
    <property type="molecule type" value="Genomic_DNA"/>
</dbReference>
<sequence>MQPKPLPPKKPLQPAAKLIPSTRLQRTWTGDKRRLYSDVSHVFEDGLTMQQSRRAFKVVKTVAKTSNENHPSGAPVSVEPKDLVPNATDGKRARLTAHDANSKKQPGLDCVADLNEDYLKARRFKDYSLGESETKSGQLEYDIVTRTPITPKGGKRKTTDDDISSSPSRGSPLRKKSKISMSSLPPAVKASQKKVTARFADSLTMPKIEALHVGVTHRARSTAPRKDRGYRILQLSCEQLQLFKKLVTPAFRAVIAAQPYPWDNNNPELLSELQFIWNVVYPTVPRNLQANGEEYAVSAQRICEYRARIARDVMTAVENYLDDVLGNTNAPSVIEEQIDHLLERGKARYMWQKSDSDNPKEFEGLFMAPYIIAGMTSHLEMTAGLPDELQVAAYPRGALALATVAAERALLAWSSGVNKYGEDISNKKEEEFSESNWGVSTKAVMHAIERLSEKKWKKIMSAATEASTAVQTTPRLAKVAMYALDDARALAYESDSS</sequence>
<feature type="region of interest" description="Disordered" evidence="1">
    <location>
        <begin position="1"/>
        <end position="21"/>
    </location>
</feature>
<evidence type="ECO:0000313" key="3">
    <source>
        <dbReference type="Proteomes" id="UP000054549"/>
    </source>
</evidence>
<accession>A0A0C2TBU5</accession>